<proteinExistence type="predicted"/>
<reference evidence="2" key="1">
    <citation type="submission" date="2014-12" db="EMBL/GenBank/DDBJ databases">
        <title>Insight into the proteome of Arion vulgaris.</title>
        <authorList>
            <person name="Aradska J."/>
            <person name="Bulat T."/>
            <person name="Smidak R."/>
            <person name="Sarate P."/>
            <person name="Gangsoo J."/>
            <person name="Sialana F."/>
            <person name="Bilban M."/>
            <person name="Lubec G."/>
        </authorList>
    </citation>
    <scope>NUCLEOTIDE SEQUENCE</scope>
    <source>
        <tissue evidence="2">Skin</tissue>
    </source>
</reference>
<feature type="non-terminal residue" evidence="2">
    <location>
        <position position="1"/>
    </location>
</feature>
<evidence type="ECO:0000313" key="2">
    <source>
        <dbReference type="EMBL" id="CEK51785.1"/>
    </source>
</evidence>
<organism evidence="2">
    <name type="scientific">Arion vulgaris</name>
    <dbReference type="NCBI Taxonomy" id="1028688"/>
    <lineage>
        <taxon>Eukaryota</taxon>
        <taxon>Metazoa</taxon>
        <taxon>Spiralia</taxon>
        <taxon>Lophotrochozoa</taxon>
        <taxon>Mollusca</taxon>
        <taxon>Gastropoda</taxon>
        <taxon>Heterobranchia</taxon>
        <taxon>Euthyneura</taxon>
        <taxon>Panpulmonata</taxon>
        <taxon>Eupulmonata</taxon>
        <taxon>Stylommatophora</taxon>
        <taxon>Helicina</taxon>
        <taxon>Arionoidea</taxon>
        <taxon>Arionidae</taxon>
        <taxon>Arion</taxon>
    </lineage>
</organism>
<sequence length="99" mass="11261">SSNMATLNLSHEDTADLHDQSSSQEPSHPHKTEESRMDPLNPFSSQPPSSLLDYSMSSHDEPTLTHHHIETDILASNEHVDQYENLREHFSTDHIFPES</sequence>
<feature type="non-terminal residue" evidence="2">
    <location>
        <position position="99"/>
    </location>
</feature>
<evidence type="ECO:0000256" key="1">
    <source>
        <dbReference type="SAM" id="MobiDB-lite"/>
    </source>
</evidence>
<feature type="region of interest" description="Disordered" evidence="1">
    <location>
        <begin position="1"/>
        <end position="67"/>
    </location>
</feature>
<feature type="compositionally biased region" description="Basic and acidic residues" evidence="1">
    <location>
        <begin position="58"/>
        <end position="67"/>
    </location>
</feature>
<gene>
    <name evidence="2" type="primary">ORF14418</name>
</gene>
<name>A0A0B6Y8I9_9EUPU</name>
<protein>
    <submittedName>
        <fullName evidence="2">Uncharacterized protein</fullName>
    </submittedName>
</protein>
<dbReference type="EMBL" id="HACG01004920">
    <property type="protein sequence ID" value="CEK51785.1"/>
    <property type="molecule type" value="Transcribed_RNA"/>
</dbReference>
<dbReference type="AlphaFoldDB" id="A0A0B6Y8I9"/>
<feature type="compositionally biased region" description="Basic and acidic residues" evidence="1">
    <location>
        <begin position="10"/>
        <end position="19"/>
    </location>
</feature>
<feature type="compositionally biased region" description="Basic and acidic residues" evidence="1">
    <location>
        <begin position="27"/>
        <end position="37"/>
    </location>
</feature>
<accession>A0A0B6Y8I9</accession>